<evidence type="ECO:0000313" key="1">
    <source>
        <dbReference type="EMBL" id="CAG8464921.1"/>
    </source>
</evidence>
<dbReference type="EMBL" id="CAJVPT010001560">
    <property type="protein sequence ID" value="CAG8464921.1"/>
    <property type="molecule type" value="Genomic_DNA"/>
</dbReference>
<accession>A0ACA9KCR3</accession>
<gene>
    <name evidence="1" type="ORF">ACOLOM_LOCUS1332</name>
</gene>
<proteinExistence type="predicted"/>
<keyword evidence="2" id="KW-1185">Reference proteome</keyword>
<evidence type="ECO:0000313" key="2">
    <source>
        <dbReference type="Proteomes" id="UP000789525"/>
    </source>
</evidence>
<dbReference type="Proteomes" id="UP000789525">
    <property type="component" value="Unassembled WGS sequence"/>
</dbReference>
<organism evidence="1 2">
    <name type="scientific">Acaulospora colombiana</name>
    <dbReference type="NCBI Taxonomy" id="27376"/>
    <lineage>
        <taxon>Eukaryota</taxon>
        <taxon>Fungi</taxon>
        <taxon>Fungi incertae sedis</taxon>
        <taxon>Mucoromycota</taxon>
        <taxon>Glomeromycotina</taxon>
        <taxon>Glomeromycetes</taxon>
        <taxon>Diversisporales</taxon>
        <taxon>Acaulosporaceae</taxon>
        <taxon>Acaulospora</taxon>
    </lineage>
</organism>
<reference evidence="1" key="1">
    <citation type="submission" date="2021-06" db="EMBL/GenBank/DDBJ databases">
        <authorList>
            <person name="Kallberg Y."/>
            <person name="Tangrot J."/>
            <person name="Rosling A."/>
        </authorList>
    </citation>
    <scope>NUCLEOTIDE SEQUENCE</scope>
    <source>
        <strain evidence="1">CL356</strain>
    </source>
</reference>
<comment type="caution">
    <text evidence="1">The sequence shown here is derived from an EMBL/GenBank/DDBJ whole genome shotgun (WGS) entry which is preliminary data.</text>
</comment>
<protein>
    <submittedName>
        <fullName evidence="1">4865_t:CDS:1</fullName>
    </submittedName>
</protein>
<name>A0ACA9KCR3_9GLOM</name>
<sequence length="371" mass="42099">MVAGIVIMMIAGWRLLVGFFGVETNDPPVSTKFVKRSFEENHDHPEDKGNQQIFVPVIPGVTLPISHFAYYLIALLICGMIHEAGHAIAAETDDFKIRSAGIFLYILYPGAFVEFDIDALEGRDDRLTKLRVICAGVWHNAVTFLLIYLILSSGFFVIALSSTAWRSVDGSGVSVVSIEEDTPLFGHIKPSMLITKLDDFELTESLESWNSYLLERSKINLNPTGFCASKKDIISSLDCCEISGAHPYGNERDKSISCFKRIDRNKEEKVCLKTVPILVNVNEQRCLRDDDCVRESPICVLPYTPDGFPKPLRIYYKDVPWSEKEDKDQEKVLLFLGEFEDVWEIVQVSVIQPRWSWVPMWIPESLELVLR</sequence>